<reference evidence="4" key="1">
    <citation type="journal article" date="2013" name="Stand. Genomic Sci.">
        <title>Genome sequence of the thermophilic fresh-water bacterium Spirochaeta caldaria type strain (H1(T)), reclassification of Spirochaeta caldaria, Spirochaeta stenostrepta, and Spirochaeta zuelzerae in the genus Treponema as Treponema caldaria comb. nov., Treponema stenostrepta comb. nov., and Treponema zuelzerae comb. nov., and emendation of the genus Treponema.</title>
        <authorList>
            <person name="Abt B."/>
            <person name="Goker M."/>
            <person name="Scheuner C."/>
            <person name="Han C."/>
            <person name="Lu M."/>
            <person name="Misra M."/>
            <person name="Lapidus A."/>
            <person name="Nolan M."/>
            <person name="Lucas S."/>
            <person name="Hammon N."/>
            <person name="Deshpande S."/>
            <person name="Cheng J.F."/>
            <person name="Tapia R."/>
            <person name="Goodwin L.A."/>
            <person name="Pitluck S."/>
            <person name="Liolios K."/>
            <person name="Pagani I."/>
            <person name="Ivanova N."/>
            <person name="Mavromatis K."/>
            <person name="Mikhailova N."/>
            <person name="Huntemann M."/>
            <person name="Pati A."/>
            <person name="Chen A."/>
            <person name="Palaniappan K."/>
            <person name="Land M."/>
            <person name="Hauser L."/>
            <person name="Jeffries C.D."/>
            <person name="Rohde M."/>
            <person name="Spring S."/>
            <person name="Gronow S."/>
            <person name="Detter J.C."/>
            <person name="Bristow J."/>
            <person name="Eisen J.A."/>
            <person name="Markowitz V."/>
            <person name="Hugenholtz P."/>
            <person name="Kyrpides N.C."/>
            <person name="Woyke T."/>
            <person name="Klenk H.P."/>
        </authorList>
    </citation>
    <scope>NUCLEOTIDE SEQUENCE</scope>
    <source>
        <strain evidence="4">ATCC 51460 / DSM 7334 / H1</strain>
    </source>
</reference>
<organism evidence="3 4">
    <name type="scientific">Gracilinema caldarium (strain ATCC 51460 / DSM 7334 / H1)</name>
    <name type="common">Treponema caldarium</name>
    <dbReference type="NCBI Taxonomy" id="744872"/>
    <lineage>
        <taxon>Bacteria</taxon>
        <taxon>Pseudomonadati</taxon>
        <taxon>Spirochaetota</taxon>
        <taxon>Spirochaetia</taxon>
        <taxon>Spirochaetales</taxon>
        <taxon>Breznakiellaceae</taxon>
        <taxon>Gracilinema</taxon>
    </lineage>
</organism>
<evidence type="ECO:0000259" key="1">
    <source>
        <dbReference type="Pfam" id="PF10128"/>
    </source>
</evidence>
<dbReference type="HOGENOM" id="CLU_956166_0_0_12"/>
<dbReference type="Proteomes" id="UP000000503">
    <property type="component" value="Chromosome"/>
</dbReference>
<evidence type="ECO:0000313" key="4">
    <source>
        <dbReference type="Proteomes" id="UP000000503"/>
    </source>
</evidence>
<dbReference type="STRING" id="744872.Spica_0963"/>
<dbReference type="eggNOG" id="COG3429">
    <property type="taxonomic scope" value="Bacteria"/>
</dbReference>
<dbReference type="InterPro" id="IPR046802">
    <property type="entry name" value="OpcA_G6PD_C"/>
</dbReference>
<gene>
    <name evidence="3" type="ordered locus">Spica_0963</name>
</gene>
<dbReference type="AlphaFoldDB" id="F8F2J8"/>
<dbReference type="EMBL" id="CP002868">
    <property type="protein sequence ID" value="AEJ19113.1"/>
    <property type="molecule type" value="Genomic_DNA"/>
</dbReference>
<feature type="domain" description="Glucose-6-phosphate dehydrogenase assembly protein OpcA N-terminal" evidence="1">
    <location>
        <begin position="49"/>
        <end position="147"/>
    </location>
</feature>
<dbReference type="OrthoDB" id="1189996at2"/>
<dbReference type="Pfam" id="PF10128">
    <property type="entry name" value="OpcA_G6PD_assem"/>
    <property type="match status" value="1"/>
</dbReference>
<evidence type="ECO:0000313" key="3">
    <source>
        <dbReference type="EMBL" id="AEJ19113.1"/>
    </source>
</evidence>
<sequence>MYPKTSELEQELHERLTEHGGANARAMSATMIALASKVHADEIDRWVESLMGRRPVRLLHLRGYSKDGLHSWSSARCALDRQERGICFEDVYIETPDDGAFQGRIWGPLVLRELPAILLWTLGPETLTSCEYDCAERVNLTIINGSWDLKHYKRGITSYQEAVRSVLQASIPLVDLTWEQLLPLRYAMSRLFDSSYAQDLEQLRKVSIHTSDPWALQLLKGWIQDRTKGRVIQVDSQLDPNYPAFTGAIECTFSDGTISNLEIHNPKNAELHYRDGKQLQVSLPDSSMGTILERIVDAPVVDPLYKRAI</sequence>
<dbReference type="Pfam" id="PF20171">
    <property type="entry name" value="OpcA_G6PD_C"/>
    <property type="match status" value="1"/>
</dbReference>
<dbReference type="InterPro" id="IPR046801">
    <property type="entry name" value="OpcA_G6PD_N"/>
</dbReference>
<evidence type="ECO:0000259" key="2">
    <source>
        <dbReference type="Pfam" id="PF20171"/>
    </source>
</evidence>
<dbReference type="RefSeq" id="WP_013968424.1">
    <property type="nucleotide sequence ID" value="NC_015732.1"/>
</dbReference>
<proteinExistence type="predicted"/>
<name>F8F2J8_GRAC1</name>
<accession>F8F2J8</accession>
<keyword evidence="4" id="KW-1185">Reference proteome</keyword>
<protein>
    <submittedName>
        <fullName evidence="3">Uncharacterized protein</fullName>
    </submittedName>
</protein>
<dbReference type="KEGG" id="scd:Spica_0963"/>
<feature type="domain" description="Glucose-6-phosphate dehydrogenase assembly protein OpcA C-terminal" evidence="2">
    <location>
        <begin position="172"/>
        <end position="309"/>
    </location>
</feature>